<dbReference type="Proteomes" id="UP001446871">
    <property type="component" value="Unassembled WGS sequence"/>
</dbReference>
<feature type="transmembrane region" description="Helical" evidence="1">
    <location>
        <begin position="128"/>
        <end position="151"/>
    </location>
</feature>
<evidence type="ECO:0000313" key="2">
    <source>
        <dbReference type="EMBL" id="KAK8057298.1"/>
    </source>
</evidence>
<evidence type="ECO:0000313" key="3">
    <source>
        <dbReference type="Proteomes" id="UP001446871"/>
    </source>
</evidence>
<evidence type="ECO:0000256" key="1">
    <source>
        <dbReference type="SAM" id="Phobius"/>
    </source>
</evidence>
<feature type="transmembrane region" description="Helical" evidence="1">
    <location>
        <begin position="88"/>
        <end position="107"/>
    </location>
</feature>
<comment type="caution">
    <text evidence="2">The sequence shown here is derived from an EMBL/GenBank/DDBJ whole genome shotgun (WGS) entry which is preliminary data.</text>
</comment>
<keyword evidence="1" id="KW-0812">Transmembrane</keyword>
<keyword evidence="1" id="KW-0472">Membrane</keyword>
<reference evidence="2 3" key="1">
    <citation type="submission" date="2023-01" db="EMBL/GenBank/DDBJ databases">
        <title>Analysis of 21 Apiospora genomes using comparative genomics revels a genus with tremendous synthesis potential of carbohydrate active enzymes and secondary metabolites.</title>
        <authorList>
            <person name="Sorensen T."/>
        </authorList>
    </citation>
    <scope>NUCLEOTIDE SEQUENCE [LARGE SCALE GENOMIC DNA]</scope>
    <source>
        <strain evidence="2 3">CBS 83171</strain>
    </source>
</reference>
<accession>A0ABR1UEG8</accession>
<sequence>MLKRLRFWDRWVKTSSDASHDEHSTAFDTVATLPNGTWDRILDLVLDEAVFWCTVVFLITTAAISLGVHLETQKSDPGNETDIALYALLWQALIQLLTNYCTVVPVLREQRQRQKGPYSSSSSHHRHAFIKVHHVVFYGCVIGSVVATIFAPVFLKALPAKFRAVSDIANFASNIFAATAASQLAAGITSGLRSRE</sequence>
<proteinExistence type="predicted"/>
<dbReference type="EMBL" id="JAQQWM010000007">
    <property type="protein sequence ID" value="KAK8057298.1"/>
    <property type="molecule type" value="Genomic_DNA"/>
</dbReference>
<keyword evidence="3" id="KW-1185">Reference proteome</keyword>
<name>A0ABR1UEG8_9PEZI</name>
<keyword evidence="1" id="KW-1133">Transmembrane helix</keyword>
<feature type="transmembrane region" description="Helical" evidence="1">
    <location>
        <begin position="49"/>
        <end position="68"/>
    </location>
</feature>
<gene>
    <name evidence="2" type="ORF">PG996_011235</name>
</gene>
<feature type="transmembrane region" description="Helical" evidence="1">
    <location>
        <begin position="171"/>
        <end position="192"/>
    </location>
</feature>
<protein>
    <submittedName>
        <fullName evidence="2">Uncharacterized protein</fullName>
    </submittedName>
</protein>
<organism evidence="2 3">
    <name type="scientific">Apiospora saccharicola</name>
    <dbReference type="NCBI Taxonomy" id="335842"/>
    <lineage>
        <taxon>Eukaryota</taxon>
        <taxon>Fungi</taxon>
        <taxon>Dikarya</taxon>
        <taxon>Ascomycota</taxon>
        <taxon>Pezizomycotina</taxon>
        <taxon>Sordariomycetes</taxon>
        <taxon>Xylariomycetidae</taxon>
        <taxon>Amphisphaeriales</taxon>
        <taxon>Apiosporaceae</taxon>
        <taxon>Apiospora</taxon>
    </lineage>
</organism>